<keyword evidence="11" id="KW-0472">Membrane</keyword>
<dbReference type="Gene3D" id="3.30.565.10">
    <property type="entry name" value="Histidine kinase-like ATPase, C-terminal domain"/>
    <property type="match status" value="1"/>
</dbReference>
<name>A0A3D9RVV7_9FLAO</name>
<dbReference type="GO" id="GO:0005524">
    <property type="term" value="F:ATP binding"/>
    <property type="evidence" value="ECO:0007669"/>
    <property type="project" value="UniProtKB-KW"/>
</dbReference>
<keyword evidence="3" id="KW-0597">Phosphoprotein</keyword>
<dbReference type="SUPFAM" id="SSF55874">
    <property type="entry name" value="ATPase domain of HSP90 chaperone/DNA topoisomerase II/histidine kinase"/>
    <property type="match status" value="1"/>
</dbReference>
<keyword evidence="4" id="KW-0808">Transferase</keyword>
<evidence type="ECO:0000313" key="14">
    <source>
        <dbReference type="EMBL" id="REE80815.1"/>
    </source>
</evidence>
<dbReference type="InterPro" id="IPR011990">
    <property type="entry name" value="TPR-like_helical_dom_sf"/>
</dbReference>
<evidence type="ECO:0000313" key="15">
    <source>
        <dbReference type="Proteomes" id="UP000256429"/>
    </source>
</evidence>
<dbReference type="GO" id="GO:0046983">
    <property type="term" value="F:protein dimerization activity"/>
    <property type="evidence" value="ECO:0007669"/>
    <property type="project" value="InterPro"/>
</dbReference>
<evidence type="ECO:0000256" key="5">
    <source>
        <dbReference type="ARBA" id="ARBA00022741"/>
    </source>
</evidence>
<accession>A0A3D9RVV7</accession>
<keyword evidence="8" id="KW-0902">Two-component regulatory system</keyword>
<evidence type="ECO:0000256" key="3">
    <source>
        <dbReference type="ARBA" id="ARBA00022553"/>
    </source>
</evidence>
<dbReference type="Pfam" id="PF07730">
    <property type="entry name" value="HisKA_3"/>
    <property type="match status" value="1"/>
</dbReference>
<proteinExistence type="predicted"/>
<dbReference type="AlphaFoldDB" id="A0A3D9RVV7"/>
<sequence length="649" mass="74235">MKLKLTILFSFISLCSIAQSKVLDSLLEVSKNQSGEIFVKTLNEISWEYKNSNIDSAFSYARKSLIVSKKTDSKKSIASSYNSLANCFEAIGKLDSATVYHQKGLDLKLEIGYKLGAADSYNNLGIVYDLKGDFALSLENYFKALKIYEEEKDVPLESLPMVLGNIGIVYKKQKEYDKVLDYYKRALKIYETNNNNFGIVVIKGNIGSVLINTKDFENSIKYSEEAKKLYVKLGYDRYVPYMLNNIAIAKDSLKLYNESQKDYKEAIRLFKKDQNLYELTFAQIGLARSLIKEKRFSEAKVIAKDALKIIQEKGFKEFEIDANKILAIVESEAGNYKQAYKYFEEYAIGKDSLFEDHKTKTIFELETKYETVKKEKEIAQQKEELLKNELEIKNKNFYTVLLGSGFLIFSIISFGLFKRQQHKKREYTNQLALKEAQSYNKLQDQRLRISRDLHDNIGSQLTFIISSIDNLKFLSDSTNEKLQNKLSEINNFASTTISQLRDTIWAMNKNEISFDDLQGRILAFIEKAKLATNNTIIFKFNSTITYELNFSSIKGINIFRVIQEGLNNSIKYANATEISVNITESDSKIIFEISDNGNGFNINTTELGNGLENMQKRIAEINGEILIQSEINKGTVIKITCNKNKTNAL</sequence>
<dbReference type="CDD" id="cd16917">
    <property type="entry name" value="HATPase_UhpB-NarQ-NarX-like"/>
    <property type="match status" value="1"/>
</dbReference>
<dbReference type="InterPro" id="IPR036890">
    <property type="entry name" value="HATPase_C_sf"/>
</dbReference>
<evidence type="ECO:0000259" key="13">
    <source>
        <dbReference type="PROSITE" id="PS50109"/>
    </source>
</evidence>
<dbReference type="GO" id="GO:0000155">
    <property type="term" value="F:phosphorelay sensor kinase activity"/>
    <property type="evidence" value="ECO:0007669"/>
    <property type="project" value="InterPro"/>
</dbReference>
<dbReference type="PANTHER" id="PTHR24421:SF10">
    <property type="entry name" value="NITRATE_NITRITE SENSOR PROTEIN NARQ"/>
    <property type="match status" value="1"/>
</dbReference>
<comment type="caution">
    <text evidence="14">The sequence shown here is derived from an EMBL/GenBank/DDBJ whole genome shotgun (WGS) entry which is preliminary data.</text>
</comment>
<keyword evidence="7" id="KW-0067">ATP-binding</keyword>
<keyword evidence="10" id="KW-0175">Coiled coil</keyword>
<protein>
    <recommendedName>
        <fullName evidence="2">histidine kinase</fullName>
        <ecNumber evidence="2">2.7.13.3</ecNumber>
    </recommendedName>
</protein>
<dbReference type="InterPro" id="IPR005467">
    <property type="entry name" value="His_kinase_dom"/>
</dbReference>
<feature type="chain" id="PRO_5017633270" description="histidine kinase" evidence="12">
    <location>
        <begin position="21"/>
        <end position="649"/>
    </location>
</feature>
<dbReference type="SMART" id="SM00028">
    <property type="entry name" value="TPR"/>
    <property type="match status" value="6"/>
</dbReference>
<dbReference type="EC" id="2.7.13.3" evidence="2"/>
<dbReference type="Pfam" id="PF13424">
    <property type="entry name" value="TPR_12"/>
    <property type="match status" value="1"/>
</dbReference>
<evidence type="ECO:0000256" key="2">
    <source>
        <dbReference type="ARBA" id="ARBA00012438"/>
    </source>
</evidence>
<reference evidence="14 15" key="1">
    <citation type="submission" date="2018-08" db="EMBL/GenBank/DDBJ databases">
        <title>Genomic Encyclopedia of Type Strains, Phase III (KMG-III): the genomes of soil and plant-associated and newly described type strains.</title>
        <authorList>
            <person name="Whitman W."/>
        </authorList>
    </citation>
    <scope>NUCLEOTIDE SEQUENCE [LARGE SCALE GENOMIC DNA]</scope>
    <source>
        <strain evidence="14 15">325-5</strain>
    </source>
</reference>
<dbReference type="PROSITE" id="PS50109">
    <property type="entry name" value="HIS_KIN"/>
    <property type="match status" value="1"/>
</dbReference>
<dbReference type="Pfam" id="PF02518">
    <property type="entry name" value="HATPase_c"/>
    <property type="match status" value="1"/>
</dbReference>
<feature type="coiled-coil region" evidence="10">
    <location>
        <begin position="362"/>
        <end position="437"/>
    </location>
</feature>
<dbReference type="PANTHER" id="PTHR24421">
    <property type="entry name" value="NITRATE/NITRITE SENSOR PROTEIN NARX-RELATED"/>
    <property type="match status" value="1"/>
</dbReference>
<dbReference type="Gene3D" id="1.25.40.10">
    <property type="entry name" value="Tetratricopeptide repeat domain"/>
    <property type="match status" value="2"/>
</dbReference>
<evidence type="ECO:0000256" key="6">
    <source>
        <dbReference type="ARBA" id="ARBA00022777"/>
    </source>
</evidence>
<dbReference type="EMBL" id="QTTQ01000011">
    <property type="protein sequence ID" value="REE80815.1"/>
    <property type="molecule type" value="Genomic_DNA"/>
</dbReference>
<dbReference type="InterPro" id="IPR003594">
    <property type="entry name" value="HATPase_dom"/>
</dbReference>
<feature type="transmembrane region" description="Helical" evidence="11">
    <location>
        <begin position="397"/>
        <end position="417"/>
    </location>
</feature>
<gene>
    <name evidence="14" type="ORF">BX611_2470</name>
</gene>
<feature type="signal peptide" evidence="12">
    <location>
        <begin position="1"/>
        <end position="20"/>
    </location>
</feature>
<evidence type="ECO:0000256" key="12">
    <source>
        <dbReference type="SAM" id="SignalP"/>
    </source>
</evidence>
<feature type="domain" description="Histidine kinase" evidence="13">
    <location>
        <begin position="452"/>
        <end position="645"/>
    </location>
</feature>
<keyword evidence="11" id="KW-0812">Transmembrane</keyword>
<dbReference type="RefSeq" id="WP_115881632.1">
    <property type="nucleotide sequence ID" value="NZ_QTTQ01000011.1"/>
</dbReference>
<keyword evidence="9" id="KW-0802">TPR repeat</keyword>
<evidence type="ECO:0000256" key="10">
    <source>
        <dbReference type="SAM" id="Coils"/>
    </source>
</evidence>
<keyword evidence="15" id="KW-1185">Reference proteome</keyword>
<dbReference type="GO" id="GO:0016020">
    <property type="term" value="C:membrane"/>
    <property type="evidence" value="ECO:0007669"/>
    <property type="project" value="InterPro"/>
</dbReference>
<dbReference type="Proteomes" id="UP000256429">
    <property type="component" value="Unassembled WGS sequence"/>
</dbReference>
<evidence type="ECO:0000256" key="9">
    <source>
        <dbReference type="PROSITE-ProRule" id="PRU00339"/>
    </source>
</evidence>
<keyword evidence="5" id="KW-0547">Nucleotide-binding</keyword>
<keyword evidence="6" id="KW-0418">Kinase</keyword>
<dbReference type="SUPFAM" id="SSF48452">
    <property type="entry name" value="TPR-like"/>
    <property type="match status" value="2"/>
</dbReference>
<dbReference type="InterPro" id="IPR050482">
    <property type="entry name" value="Sensor_HK_TwoCompSys"/>
</dbReference>
<dbReference type="InterPro" id="IPR011712">
    <property type="entry name" value="Sig_transdc_His_kin_sub3_dim/P"/>
</dbReference>
<dbReference type="PROSITE" id="PS50005">
    <property type="entry name" value="TPR"/>
    <property type="match status" value="2"/>
</dbReference>
<feature type="repeat" description="TPR" evidence="9">
    <location>
        <begin position="160"/>
        <end position="193"/>
    </location>
</feature>
<dbReference type="OrthoDB" id="9778366at2"/>
<organism evidence="14 15">
    <name type="scientific">Lutibacter oceani</name>
    <dbReference type="NCBI Taxonomy" id="1853311"/>
    <lineage>
        <taxon>Bacteria</taxon>
        <taxon>Pseudomonadati</taxon>
        <taxon>Bacteroidota</taxon>
        <taxon>Flavobacteriia</taxon>
        <taxon>Flavobacteriales</taxon>
        <taxon>Flavobacteriaceae</taxon>
        <taxon>Lutibacter</taxon>
    </lineage>
</organism>
<dbReference type="InterPro" id="IPR019734">
    <property type="entry name" value="TPR_rpt"/>
</dbReference>
<evidence type="ECO:0000256" key="1">
    <source>
        <dbReference type="ARBA" id="ARBA00000085"/>
    </source>
</evidence>
<dbReference type="SMART" id="SM00387">
    <property type="entry name" value="HATPase_c"/>
    <property type="match status" value="1"/>
</dbReference>
<evidence type="ECO:0000256" key="8">
    <source>
        <dbReference type="ARBA" id="ARBA00023012"/>
    </source>
</evidence>
<dbReference type="Gene3D" id="1.20.5.1930">
    <property type="match status" value="1"/>
</dbReference>
<keyword evidence="11" id="KW-1133">Transmembrane helix</keyword>
<keyword evidence="12" id="KW-0732">Signal</keyword>
<comment type="catalytic activity">
    <reaction evidence="1">
        <text>ATP + protein L-histidine = ADP + protein N-phospho-L-histidine.</text>
        <dbReference type="EC" id="2.7.13.3"/>
    </reaction>
</comment>
<dbReference type="Pfam" id="PF13181">
    <property type="entry name" value="TPR_8"/>
    <property type="match status" value="1"/>
</dbReference>
<feature type="repeat" description="TPR" evidence="9">
    <location>
        <begin position="118"/>
        <end position="151"/>
    </location>
</feature>
<evidence type="ECO:0000256" key="7">
    <source>
        <dbReference type="ARBA" id="ARBA00022840"/>
    </source>
</evidence>
<evidence type="ECO:0000256" key="11">
    <source>
        <dbReference type="SAM" id="Phobius"/>
    </source>
</evidence>
<evidence type="ECO:0000256" key="4">
    <source>
        <dbReference type="ARBA" id="ARBA00022679"/>
    </source>
</evidence>